<feature type="signal peptide" evidence="2">
    <location>
        <begin position="1"/>
        <end position="25"/>
    </location>
</feature>
<organism evidence="3 4">
    <name type="scientific">Giesbergeria anulus</name>
    <dbReference type="NCBI Taxonomy" id="180197"/>
    <lineage>
        <taxon>Bacteria</taxon>
        <taxon>Pseudomonadati</taxon>
        <taxon>Pseudomonadota</taxon>
        <taxon>Betaproteobacteria</taxon>
        <taxon>Burkholderiales</taxon>
        <taxon>Comamonadaceae</taxon>
        <taxon>Giesbergeria</taxon>
    </lineage>
</organism>
<protein>
    <submittedName>
        <fullName evidence="3">Uncharacterized protein</fullName>
    </submittedName>
</protein>
<dbReference type="Proteomes" id="UP000199766">
    <property type="component" value="Unassembled WGS sequence"/>
</dbReference>
<evidence type="ECO:0000313" key="3">
    <source>
        <dbReference type="EMBL" id="SEQ99674.1"/>
    </source>
</evidence>
<name>A0A1H9KKK4_9BURK</name>
<feature type="chain" id="PRO_5011738102" evidence="2">
    <location>
        <begin position="26"/>
        <end position="104"/>
    </location>
</feature>
<accession>A0A1H9KKK4</accession>
<reference evidence="3 4" key="1">
    <citation type="submission" date="2016-10" db="EMBL/GenBank/DDBJ databases">
        <authorList>
            <person name="de Groot N.N."/>
        </authorList>
    </citation>
    <scope>NUCLEOTIDE SEQUENCE [LARGE SCALE GENOMIC DNA]</scope>
    <source>
        <strain evidence="3 4">ATCC 35958</strain>
    </source>
</reference>
<evidence type="ECO:0000256" key="1">
    <source>
        <dbReference type="SAM" id="MobiDB-lite"/>
    </source>
</evidence>
<evidence type="ECO:0000313" key="4">
    <source>
        <dbReference type="Proteomes" id="UP000199766"/>
    </source>
</evidence>
<keyword evidence="4" id="KW-1185">Reference proteome</keyword>
<sequence length="104" mass="11138">MNANKYAMGMLWITLALALPFSAQAVQGLDSSGQTKVNKAMAQRWMQKGGTENTPTQDKRVVNVGNKRSGTCNVNVGTAPADSRTGRAPKDIVVTTKEVINVCK</sequence>
<keyword evidence="2" id="KW-0732">Signal</keyword>
<feature type="compositionally biased region" description="Polar residues" evidence="1">
    <location>
        <begin position="67"/>
        <end position="76"/>
    </location>
</feature>
<proteinExistence type="predicted"/>
<dbReference type="STRING" id="180197.SAMN02982919_01586"/>
<dbReference type="RefSeq" id="WP_143059595.1">
    <property type="nucleotide sequence ID" value="NZ_FOGD01000003.1"/>
</dbReference>
<gene>
    <name evidence="3" type="ORF">SAMN02982919_01586</name>
</gene>
<evidence type="ECO:0000256" key="2">
    <source>
        <dbReference type="SAM" id="SignalP"/>
    </source>
</evidence>
<dbReference type="AlphaFoldDB" id="A0A1H9KKK4"/>
<dbReference type="OrthoDB" id="9181207at2"/>
<feature type="region of interest" description="Disordered" evidence="1">
    <location>
        <begin position="67"/>
        <end position="86"/>
    </location>
</feature>
<dbReference type="EMBL" id="FOGD01000003">
    <property type="protein sequence ID" value="SEQ99674.1"/>
    <property type="molecule type" value="Genomic_DNA"/>
</dbReference>